<gene>
    <name evidence="1" type="ORF">UX79_C0035G0003</name>
</gene>
<name>A0A0G1RFZ6_UNCKA</name>
<proteinExistence type="predicted"/>
<dbReference type="EMBL" id="LCNN01000035">
    <property type="protein sequence ID" value="KKU56224.1"/>
    <property type="molecule type" value="Genomic_DNA"/>
</dbReference>
<dbReference type="Proteomes" id="UP000034684">
    <property type="component" value="Unassembled WGS sequence"/>
</dbReference>
<dbReference type="AlphaFoldDB" id="A0A0G1RFZ6"/>
<evidence type="ECO:0000313" key="1">
    <source>
        <dbReference type="EMBL" id="KKU56224.1"/>
    </source>
</evidence>
<protein>
    <recommendedName>
        <fullName evidence="3">KOW domain-containing protein</fullName>
    </recommendedName>
</protein>
<comment type="caution">
    <text evidence="1">The sequence shown here is derived from an EMBL/GenBank/DDBJ whole genome shotgun (WGS) entry which is preliminary data.</text>
</comment>
<dbReference type="SUPFAM" id="SSF50104">
    <property type="entry name" value="Translation proteins SH3-like domain"/>
    <property type="match status" value="1"/>
</dbReference>
<evidence type="ECO:0008006" key="3">
    <source>
        <dbReference type="Google" id="ProtNLM"/>
    </source>
</evidence>
<reference evidence="1 2" key="1">
    <citation type="journal article" date="2015" name="Nature">
        <title>rRNA introns, odd ribosomes, and small enigmatic genomes across a large radiation of phyla.</title>
        <authorList>
            <person name="Brown C.T."/>
            <person name="Hug L.A."/>
            <person name="Thomas B.C."/>
            <person name="Sharon I."/>
            <person name="Castelle C.J."/>
            <person name="Singh A."/>
            <person name="Wilkins M.J."/>
            <person name="Williams K.H."/>
            <person name="Banfield J.F."/>
        </authorList>
    </citation>
    <scope>NUCLEOTIDE SEQUENCE [LARGE SCALE GENOMIC DNA]</scope>
</reference>
<evidence type="ECO:0000313" key="2">
    <source>
        <dbReference type="Proteomes" id="UP000034684"/>
    </source>
</evidence>
<organism evidence="1 2">
    <name type="scientific">candidate division WWE3 bacterium GW2011_GWB1_47_11</name>
    <dbReference type="NCBI Taxonomy" id="1619117"/>
    <lineage>
        <taxon>Bacteria</taxon>
        <taxon>Katanobacteria</taxon>
    </lineage>
</organism>
<dbReference type="InterPro" id="IPR008991">
    <property type="entry name" value="Translation_prot_SH3-like_sf"/>
</dbReference>
<sequence length="279" mass="30235">MFVPVVKKIIYANGVLLERALPAEGALTVQTGDEVEPFTKLGAVNTPNEHLLLSGVWGLVERVTEKRAVLLKTQVLDLPFVACTQQACSGELLVFPNPSELLEMQYLEKFAKNVHDKIIYIGDFINAPVFDRAVALGVAGLVGGGIDKQTFALAQKSSVFVGVFGGFGKIPTPGVVFEVLKEVPNRYVFVQGQRRLLRVPVPNGHRNAQPPTPQKLVKELAVGDLVQVFDLAHFGFTGKVESVQGDTICVILDKSKSLVCVKVPNIIGLSADTYDARKS</sequence>
<accession>A0A0G1RFZ6</accession>